<dbReference type="InParanoid" id="B9SAV2"/>
<keyword evidence="2" id="KW-1133">Transmembrane helix</keyword>
<name>B9SAV2_RICCO</name>
<keyword evidence="2" id="KW-0472">Membrane</keyword>
<dbReference type="Proteomes" id="UP000008311">
    <property type="component" value="Unassembled WGS sequence"/>
</dbReference>
<feature type="compositionally biased region" description="Basic and acidic residues" evidence="1">
    <location>
        <begin position="62"/>
        <end position="72"/>
    </location>
</feature>
<feature type="region of interest" description="Disordered" evidence="1">
    <location>
        <begin position="1"/>
        <end position="23"/>
    </location>
</feature>
<feature type="region of interest" description="Disordered" evidence="1">
    <location>
        <begin position="355"/>
        <end position="376"/>
    </location>
</feature>
<feature type="transmembrane region" description="Helical" evidence="2">
    <location>
        <begin position="32"/>
        <end position="53"/>
    </location>
</feature>
<evidence type="ECO:0000256" key="1">
    <source>
        <dbReference type="SAM" id="MobiDB-lite"/>
    </source>
</evidence>
<reference evidence="4" key="1">
    <citation type="journal article" date="2010" name="Nat. Biotechnol.">
        <title>Draft genome sequence of the oilseed species Ricinus communis.</title>
        <authorList>
            <person name="Chan A.P."/>
            <person name="Crabtree J."/>
            <person name="Zhao Q."/>
            <person name="Lorenzi H."/>
            <person name="Orvis J."/>
            <person name="Puiu D."/>
            <person name="Melake-Berhan A."/>
            <person name="Jones K.M."/>
            <person name="Redman J."/>
            <person name="Chen G."/>
            <person name="Cahoon E.B."/>
            <person name="Gedil M."/>
            <person name="Stanke M."/>
            <person name="Haas B.J."/>
            <person name="Wortman J.R."/>
            <person name="Fraser-Liggett C.M."/>
            <person name="Ravel J."/>
            <person name="Rabinowicz P.D."/>
        </authorList>
    </citation>
    <scope>NUCLEOTIDE SEQUENCE [LARGE SCALE GENOMIC DNA]</scope>
    <source>
        <strain evidence="4">cv. Hale</strain>
    </source>
</reference>
<keyword evidence="4" id="KW-1185">Reference proteome</keyword>
<feature type="region of interest" description="Disordered" evidence="1">
    <location>
        <begin position="210"/>
        <end position="235"/>
    </location>
</feature>
<feature type="compositionally biased region" description="Basic residues" evidence="1">
    <location>
        <begin position="1"/>
        <end position="13"/>
    </location>
</feature>
<feature type="compositionally biased region" description="Low complexity" evidence="1">
    <location>
        <begin position="442"/>
        <end position="454"/>
    </location>
</feature>
<evidence type="ECO:0000256" key="2">
    <source>
        <dbReference type="SAM" id="Phobius"/>
    </source>
</evidence>
<organism evidence="3 4">
    <name type="scientific">Ricinus communis</name>
    <name type="common">Castor bean</name>
    <dbReference type="NCBI Taxonomy" id="3988"/>
    <lineage>
        <taxon>Eukaryota</taxon>
        <taxon>Viridiplantae</taxon>
        <taxon>Streptophyta</taxon>
        <taxon>Embryophyta</taxon>
        <taxon>Tracheophyta</taxon>
        <taxon>Spermatophyta</taxon>
        <taxon>Magnoliopsida</taxon>
        <taxon>eudicotyledons</taxon>
        <taxon>Gunneridae</taxon>
        <taxon>Pentapetalae</taxon>
        <taxon>rosids</taxon>
        <taxon>fabids</taxon>
        <taxon>Malpighiales</taxon>
        <taxon>Euphorbiaceae</taxon>
        <taxon>Acalyphoideae</taxon>
        <taxon>Acalypheae</taxon>
        <taxon>Ricinus</taxon>
    </lineage>
</organism>
<gene>
    <name evidence="3" type="ORF">RCOM_1179450</name>
</gene>
<accession>B9SAV2</accession>
<feature type="transmembrane region" description="Helical" evidence="2">
    <location>
        <begin position="541"/>
        <end position="559"/>
    </location>
</feature>
<dbReference type="OrthoDB" id="847777at2759"/>
<dbReference type="AlphaFoldDB" id="B9SAV2"/>
<feature type="region of interest" description="Disordered" evidence="1">
    <location>
        <begin position="53"/>
        <end position="76"/>
    </location>
</feature>
<dbReference type="OMA" id="EATDSCA"/>
<keyword evidence="2" id="KW-0812">Transmembrane</keyword>
<proteinExistence type="predicted"/>
<feature type="compositionally biased region" description="Acidic residues" evidence="1">
    <location>
        <begin position="410"/>
        <end position="428"/>
    </location>
</feature>
<feature type="compositionally biased region" description="Acidic residues" evidence="1">
    <location>
        <begin position="361"/>
        <end position="374"/>
    </location>
</feature>
<evidence type="ECO:0000313" key="3">
    <source>
        <dbReference type="EMBL" id="EEF39306.1"/>
    </source>
</evidence>
<feature type="region of interest" description="Disordered" evidence="1">
    <location>
        <begin position="399"/>
        <end position="455"/>
    </location>
</feature>
<sequence length="569" mass="63521">MEKHQTKQGKRRAQIGLVGGGGRGGAGAGNNIGGIILWVGALAVATSAAAFAAHRGRRRRKDGNDKKEKEEASQGLSFVLQNSSPSFYCNPCCASYGSMTELVATQTDFCALDSTNNSLISEEENPDNQKILLIDDYKEDDVESSDNRSGIEEFSFPVIDHHSSPELENRIKNDLAEDFPLMELIEVVKEEGTMDAARIINTERTSLMQSVSVVEEENDDNDDGNGDAGEGEDEEVVKEVLPLLEIVRVEEEEEPVYALKICADKTSSMHSVEEEEEEGDKERVEEFPLMERTEVWKEEEAIDGDAKKSVEITSLMHSVGGDKEAVEESPLLERIQVSKVEEATNDASKISTDIISPIFSAEEEEEEDDEEIVEEPLMKERIEALKVKEAFDAAIKISADSNSLLHSAGEAEEEEEDNDDDDEEEGDNQEYIMEKGKENSEETGSTSAGSSAEEIWPEESIEALSLELKNTLQFSAPKIVEEEEEQITKTEECFNDSKSKNLSDCRDEYQTTQTPMFLKKEETLEHTVNDQPTILIKWRIWIRYVLVLALMMVLLLVFTHPNAFYNPSS</sequence>
<dbReference type="STRING" id="3988.B9SAV2"/>
<dbReference type="KEGG" id="rcu:8259906"/>
<protein>
    <submittedName>
        <fullName evidence="3">Uncharacterized protein</fullName>
    </submittedName>
</protein>
<evidence type="ECO:0000313" key="4">
    <source>
        <dbReference type="Proteomes" id="UP000008311"/>
    </source>
</evidence>
<dbReference type="EMBL" id="EQ973909">
    <property type="protein sequence ID" value="EEF39306.1"/>
    <property type="molecule type" value="Genomic_DNA"/>
</dbReference>
<feature type="compositionally biased region" description="Acidic residues" evidence="1">
    <location>
        <begin position="214"/>
        <end position="235"/>
    </location>
</feature>
<dbReference type="eggNOG" id="ENOG502SR1Y">
    <property type="taxonomic scope" value="Eukaryota"/>
</dbReference>